<protein>
    <submittedName>
        <fullName evidence="1">Uncharacterized protein</fullName>
    </submittedName>
</protein>
<dbReference type="AlphaFoldDB" id="A0A147B6S5"/>
<evidence type="ECO:0000313" key="1">
    <source>
        <dbReference type="EMBL" id="JAR86471.1"/>
    </source>
</evidence>
<dbReference type="EMBL" id="GEIB01001969">
    <property type="protein sequence ID" value="JAR86471.1"/>
    <property type="molecule type" value="Transcribed_RNA"/>
</dbReference>
<feature type="non-terminal residue" evidence="1">
    <location>
        <position position="1"/>
    </location>
</feature>
<sequence length="105" mass="12361">VAFGFSLLGVPSVFNLLRYKISQLMHALYYGSSDRHQILLWNIATPYSLRNQQMSLQCPTFRTNFGFFSISSFGTRLWNSLPVSLRSLDRIELFKRHCKMYFRDL</sequence>
<name>A0A147B6S5_9ACAR</name>
<accession>A0A147B6S5</accession>
<organism evidence="1">
    <name type="scientific">Alectorobius mimon</name>
    <dbReference type="NCBI Taxonomy" id="360319"/>
    <lineage>
        <taxon>Eukaryota</taxon>
        <taxon>Metazoa</taxon>
        <taxon>Ecdysozoa</taxon>
        <taxon>Arthropoda</taxon>
        <taxon>Chelicerata</taxon>
        <taxon>Arachnida</taxon>
        <taxon>Acari</taxon>
        <taxon>Parasitiformes</taxon>
        <taxon>Ixodida</taxon>
        <taxon>Ixodoidea</taxon>
        <taxon>Argasidae</taxon>
        <taxon>Ornithodorinae</taxon>
        <taxon>Alectorobius</taxon>
    </lineage>
</organism>
<reference evidence="1" key="1">
    <citation type="submission" date="2016-03" db="EMBL/GenBank/DDBJ databases">
        <title>Gut transcriptome analysis on engorged females of Ornithodoros mimon (Acari: Argasidae) and phylogenetic inferences of soft ticks.</title>
        <authorList>
            <person name="Landulfo G.A."/>
            <person name="Giovanni D."/>
            <person name="Carvalho E."/>
            <person name="Junqueira-de-Azevedo I."/>
            <person name="Patane J."/>
            <person name="Mendoca R."/>
            <person name="Barros-Battesti D."/>
        </authorList>
    </citation>
    <scope>NUCLEOTIDE SEQUENCE</scope>
    <source>
        <strain evidence="1">Females</strain>
        <tissue evidence="1">Gut</tissue>
    </source>
</reference>
<proteinExistence type="predicted"/>